<dbReference type="EMBL" id="CP011393">
    <property type="protein sequence ID" value="ANE41889.1"/>
    <property type="molecule type" value="Genomic_DNA"/>
</dbReference>
<dbReference type="Pfam" id="PF01547">
    <property type="entry name" value="SBP_bac_1"/>
    <property type="match status" value="1"/>
</dbReference>
<dbReference type="KEGG" id="fng:JM64_07965"/>
<dbReference type="AlphaFoldDB" id="A0A172T4D6"/>
<dbReference type="InterPro" id="IPR006059">
    <property type="entry name" value="SBP"/>
</dbReference>
<reference evidence="1 2" key="1">
    <citation type="submission" date="2014-08" db="EMBL/GenBank/DDBJ databases">
        <title>Fervidobacterium pennivorans DYC genome.</title>
        <authorList>
            <person name="Wushke S."/>
        </authorList>
    </citation>
    <scope>NUCLEOTIDE SEQUENCE [LARGE SCALE GENOMIC DNA]</scope>
    <source>
        <strain evidence="1 2">DYC</strain>
    </source>
</reference>
<evidence type="ECO:0000313" key="2">
    <source>
        <dbReference type="Proteomes" id="UP000077096"/>
    </source>
</evidence>
<dbReference type="PATRIC" id="fig|93466.3.peg.1679"/>
<dbReference type="SUPFAM" id="SSF53850">
    <property type="entry name" value="Periplasmic binding protein-like II"/>
    <property type="match status" value="1"/>
</dbReference>
<gene>
    <name evidence="1" type="ORF">JM64_07965</name>
</gene>
<dbReference type="OrthoDB" id="9772007at2"/>
<name>A0A172T4D6_FERPE</name>
<sequence length="415" mass="46100">MKKVFLVLLVLIAAIGFAKTITLEFWTLSLSPTFDEYLKAMIADFEKNNPGIKINWLDIPYASAVQKLTAAIAAGQGPDVVNLNTTWAVDFAIQGAILPIDNLIPPVTIKQYWEKLWNATVVNGKAYAFPWYASIPILMYNKDLFKKAGLDPNKPPKTWDEVLEYSRIIRAKLDIYGFEPNIIAIDELLLEGVPIVTPDGKKAAFNTPEAVARLEWFQKAYRENLMPRSLGGYGEGREFYQQGKIVMYPAGLTMLKHIEVNSPNIFKVTDVAPHPVGKAGIIKVSLMNLVIPVTCKYPKEAAKFAAHVTSPKWQIEFSKYATVSPSTVQGLETSEYFRQRVKAGDLNAKAMYMASLSMKNAVDLNAPSVIGVPASKLPDVRKVLQDYWMKAIKGELTAKEALSLAEKEVNAILAK</sequence>
<dbReference type="Proteomes" id="UP000077096">
    <property type="component" value="Chromosome"/>
</dbReference>
<dbReference type="CDD" id="cd13585">
    <property type="entry name" value="PBP2_TMBP_like"/>
    <property type="match status" value="1"/>
</dbReference>
<dbReference type="InterPro" id="IPR050490">
    <property type="entry name" value="Bact_solute-bd_prot1"/>
</dbReference>
<proteinExistence type="predicted"/>
<organism evidence="1 2">
    <name type="scientific">Fervidobacterium pennivorans</name>
    <dbReference type="NCBI Taxonomy" id="93466"/>
    <lineage>
        <taxon>Bacteria</taxon>
        <taxon>Thermotogati</taxon>
        <taxon>Thermotogota</taxon>
        <taxon>Thermotogae</taxon>
        <taxon>Thermotogales</taxon>
        <taxon>Fervidobacteriaceae</taxon>
        <taxon>Fervidobacterium</taxon>
    </lineage>
</organism>
<dbReference type="PANTHER" id="PTHR43649">
    <property type="entry name" value="ARABINOSE-BINDING PROTEIN-RELATED"/>
    <property type="match status" value="1"/>
</dbReference>
<dbReference type="PANTHER" id="PTHR43649:SF12">
    <property type="entry name" value="DIACETYLCHITOBIOSE BINDING PROTEIN DASA"/>
    <property type="match status" value="1"/>
</dbReference>
<evidence type="ECO:0000313" key="1">
    <source>
        <dbReference type="EMBL" id="ANE41889.1"/>
    </source>
</evidence>
<protein>
    <submittedName>
        <fullName evidence="1">ABC transporter substrate-binding protein</fullName>
    </submittedName>
</protein>
<dbReference type="Gene3D" id="3.40.190.10">
    <property type="entry name" value="Periplasmic binding protein-like II"/>
    <property type="match status" value="1"/>
</dbReference>
<accession>A0A172T4D6</accession>